<keyword evidence="2 10" id="KW-0004">4Fe-4S</keyword>
<feature type="domain" description="4Fe-4S ferredoxin-type" evidence="12">
    <location>
        <begin position="165"/>
        <end position="194"/>
    </location>
</feature>
<dbReference type="Pfam" id="PF13187">
    <property type="entry name" value="Fer4_9"/>
    <property type="match status" value="1"/>
</dbReference>
<proteinExistence type="inferred from homology"/>
<feature type="binding site" evidence="10">
    <location>
        <position position="174"/>
    </location>
    <ligand>
        <name>[4Fe-4S] cluster</name>
        <dbReference type="ChEBI" id="CHEBI:49883"/>
        <label>3</label>
    </ligand>
</feature>
<evidence type="ECO:0000256" key="6">
    <source>
        <dbReference type="ARBA" id="ARBA00022982"/>
    </source>
</evidence>
<evidence type="ECO:0000256" key="8">
    <source>
        <dbReference type="ARBA" id="ARBA00023014"/>
    </source>
</evidence>
<dbReference type="Pfam" id="PF04060">
    <property type="entry name" value="FeS"/>
    <property type="match status" value="1"/>
</dbReference>
<keyword evidence="3 10" id="KW-0479">Metal-binding</keyword>
<dbReference type="Gene3D" id="1.10.15.40">
    <property type="entry name" value="Electron transport complex subunit B, putative Fe-S cluster"/>
    <property type="match status" value="1"/>
</dbReference>
<dbReference type="InterPro" id="IPR007202">
    <property type="entry name" value="4Fe-4S_dom"/>
</dbReference>
<dbReference type="InterPro" id="IPR050395">
    <property type="entry name" value="4Fe4S_Ferredoxin_RnfB"/>
</dbReference>
<dbReference type="EMBL" id="CP001810">
    <property type="protein sequence ID" value="ADL34760.1"/>
    <property type="molecule type" value="Genomic_DNA"/>
</dbReference>
<comment type="cofactor">
    <cofactor evidence="10">
        <name>[4Fe-4S] cluster</name>
        <dbReference type="ChEBI" id="CHEBI:49883"/>
    </cofactor>
    <text evidence="10">Binds 3 [4Fe-4S] clusters.</text>
</comment>
<dbReference type="SUPFAM" id="SSF54862">
    <property type="entry name" value="4Fe-4S ferredoxins"/>
    <property type="match status" value="2"/>
</dbReference>
<feature type="binding site" evidence="10">
    <location>
        <position position="77"/>
    </location>
    <ligand>
        <name>[4Fe-4S] cluster</name>
        <dbReference type="ChEBI" id="CHEBI:49883"/>
        <label>1</label>
    </ligand>
</feature>
<keyword evidence="1 10" id="KW-0813">Transport</keyword>
<dbReference type="KEGG" id="bpb:bpr_I2026"/>
<feature type="transmembrane region" description="Helical" evidence="11">
    <location>
        <begin position="6"/>
        <end position="28"/>
    </location>
</feature>
<dbReference type="EC" id="7.-.-.-" evidence="10"/>
<dbReference type="InterPro" id="IPR010207">
    <property type="entry name" value="Elect_transpt_cplx_RnfB/RsxB"/>
</dbReference>
<keyword evidence="9 10" id="KW-0472">Membrane</keyword>
<accession>E0RYR5</accession>
<dbReference type="GO" id="GO:0046872">
    <property type="term" value="F:metal ion binding"/>
    <property type="evidence" value="ECO:0007669"/>
    <property type="project" value="UniProtKB-KW"/>
</dbReference>
<keyword evidence="10" id="KW-1003">Cell membrane</keyword>
<evidence type="ECO:0000256" key="9">
    <source>
        <dbReference type="ARBA" id="ARBA00023136"/>
    </source>
</evidence>
<dbReference type="HAMAP" id="MF_00463">
    <property type="entry name" value="RsxB_RnfB"/>
    <property type="match status" value="1"/>
</dbReference>
<evidence type="ECO:0000256" key="5">
    <source>
        <dbReference type="ARBA" id="ARBA00022967"/>
    </source>
</evidence>
<feature type="domain" description="4Fe-4S" evidence="13">
    <location>
        <begin position="35"/>
        <end position="94"/>
    </location>
</feature>
<dbReference type="PROSITE" id="PS00198">
    <property type="entry name" value="4FE4S_FER_1"/>
    <property type="match status" value="1"/>
</dbReference>
<feature type="binding site" evidence="10">
    <location>
        <position position="151"/>
    </location>
    <ligand>
        <name>[4Fe-4S] cluster</name>
        <dbReference type="ChEBI" id="CHEBI:49883"/>
        <label>2</label>
    </ligand>
</feature>
<gene>
    <name evidence="10 14" type="primary">rnfB</name>
    <name evidence="14" type="ordered locus">bpr_I2026</name>
</gene>
<keyword evidence="15" id="KW-1185">Reference proteome</keyword>
<protein>
    <recommendedName>
        <fullName evidence="10">Ion-translocating oxidoreductase complex subunit B</fullName>
        <ecNumber evidence="10">7.-.-.-</ecNumber>
    </recommendedName>
    <alternativeName>
        <fullName evidence="10">Rnf electron transport complex subunit B</fullName>
    </alternativeName>
</protein>
<name>E0RYR5_BUTPB</name>
<evidence type="ECO:0000256" key="11">
    <source>
        <dbReference type="SAM" id="Phobius"/>
    </source>
</evidence>
<evidence type="ECO:0000256" key="3">
    <source>
        <dbReference type="ARBA" id="ARBA00022723"/>
    </source>
</evidence>
<dbReference type="GO" id="GO:0022900">
    <property type="term" value="P:electron transport chain"/>
    <property type="evidence" value="ECO:0007669"/>
    <property type="project" value="UniProtKB-UniRule"/>
</dbReference>
<dbReference type="STRING" id="515622.bpr_I2026"/>
<organism evidence="14 15">
    <name type="scientific">Butyrivibrio proteoclasticus (strain ATCC 51982 / DSM 14932 / B316)</name>
    <name type="common">Clostridium proteoclasticum</name>
    <dbReference type="NCBI Taxonomy" id="515622"/>
    <lineage>
        <taxon>Bacteria</taxon>
        <taxon>Bacillati</taxon>
        <taxon>Bacillota</taxon>
        <taxon>Clostridia</taxon>
        <taxon>Lachnospirales</taxon>
        <taxon>Lachnospiraceae</taxon>
        <taxon>Butyrivibrio</taxon>
    </lineage>
</organism>
<feature type="binding site" evidence="10">
    <location>
        <position position="177"/>
    </location>
    <ligand>
        <name>[4Fe-4S] cluster</name>
        <dbReference type="ChEBI" id="CHEBI:49883"/>
        <label>3</label>
    </ligand>
</feature>
<comment type="subunit">
    <text evidence="10">The complex is composed of six subunits: RnfA, RnfB, RnfC, RnfD, RnfE and RnfG.</text>
</comment>
<keyword evidence="8 10" id="KW-0411">Iron-sulfur</keyword>
<dbReference type="PANTHER" id="PTHR43560:SF1">
    <property type="entry name" value="ION-TRANSLOCATING OXIDOREDUCTASE COMPLEX SUBUNIT B"/>
    <property type="match status" value="1"/>
</dbReference>
<evidence type="ECO:0000313" key="14">
    <source>
        <dbReference type="EMBL" id="ADL34760.1"/>
    </source>
</evidence>
<dbReference type="GO" id="GO:0051539">
    <property type="term" value="F:4 iron, 4 sulfur cluster binding"/>
    <property type="evidence" value="ECO:0007669"/>
    <property type="project" value="UniProtKB-UniRule"/>
</dbReference>
<dbReference type="GO" id="GO:0005886">
    <property type="term" value="C:plasma membrane"/>
    <property type="evidence" value="ECO:0007669"/>
    <property type="project" value="UniProtKB-SubCell"/>
</dbReference>
<dbReference type="InterPro" id="IPR017900">
    <property type="entry name" value="4Fe4S_Fe_S_CS"/>
</dbReference>
<keyword evidence="11" id="KW-0812">Transmembrane</keyword>
<comment type="similarity">
    <text evidence="10">Belongs to the 4Fe4S bacterial-type ferredoxin family. RnfB subfamily.</text>
</comment>
<reference evidence="14 15" key="1">
    <citation type="journal article" date="2010" name="PLoS ONE">
        <title>The glycobiome of the rumen bacterium Butyrivibrio proteoclasticus B316(T) highlights adaptation to a polysaccharide-rich environment.</title>
        <authorList>
            <person name="Kelly W.J."/>
            <person name="Leahy S.C."/>
            <person name="Altermann E."/>
            <person name="Yeoman C.J."/>
            <person name="Dunne J.C."/>
            <person name="Kong Z."/>
            <person name="Pacheco D.M."/>
            <person name="Li D."/>
            <person name="Noel S.J."/>
            <person name="Moon C.D."/>
            <person name="Cookson A.L."/>
            <person name="Attwood G.T."/>
        </authorList>
    </citation>
    <scope>NUCLEOTIDE SEQUENCE [LARGE SCALE GENOMIC DNA]</scope>
    <source>
        <strain evidence="15">ATCC 51982 / DSM 14932 / B316</strain>
    </source>
</reference>
<feature type="binding site" evidence="10">
    <location>
        <position position="180"/>
    </location>
    <ligand>
        <name>[4Fe-4S] cluster</name>
        <dbReference type="ChEBI" id="CHEBI:49883"/>
        <label>3</label>
    </ligand>
</feature>
<evidence type="ECO:0000259" key="13">
    <source>
        <dbReference type="PROSITE" id="PS51656"/>
    </source>
</evidence>
<dbReference type="Pfam" id="PF00037">
    <property type="entry name" value="Fer4"/>
    <property type="match status" value="1"/>
</dbReference>
<dbReference type="RefSeq" id="WP_013281414.1">
    <property type="nucleotide sequence ID" value="NC_014387.1"/>
</dbReference>
<comment type="function">
    <text evidence="10">Part of a membrane-bound complex that couples electron transfer with translocation of ions across the membrane.</text>
</comment>
<feature type="region of interest" description="Hydrophobic" evidence="10">
    <location>
        <begin position="1"/>
        <end position="29"/>
    </location>
</feature>
<dbReference type="Gene3D" id="3.30.70.20">
    <property type="match status" value="2"/>
</dbReference>
<evidence type="ECO:0000313" key="15">
    <source>
        <dbReference type="Proteomes" id="UP000001299"/>
    </source>
</evidence>
<dbReference type="PANTHER" id="PTHR43560">
    <property type="entry name" value="ION-TRANSLOCATING OXIDOREDUCTASE COMPLEX SUBUNIT B"/>
    <property type="match status" value="1"/>
</dbReference>
<feature type="binding site" evidence="10">
    <location>
        <position position="55"/>
    </location>
    <ligand>
        <name>[4Fe-4S] cluster</name>
        <dbReference type="ChEBI" id="CHEBI:49883"/>
        <label>1</label>
    </ligand>
</feature>
<dbReference type="HOGENOM" id="CLU_053470_0_0_9"/>
<keyword evidence="5 10" id="KW-1278">Translocase</keyword>
<dbReference type="AlphaFoldDB" id="E0RYR5"/>
<dbReference type="CDD" id="cd10549">
    <property type="entry name" value="MtMvhB_like"/>
    <property type="match status" value="1"/>
</dbReference>
<evidence type="ECO:0000259" key="12">
    <source>
        <dbReference type="PROSITE" id="PS51379"/>
    </source>
</evidence>
<keyword evidence="7 10" id="KW-0408">Iron</keyword>
<feature type="binding site" evidence="10">
    <location>
        <position position="155"/>
    </location>
    <ligand>
        <name>[4Fe-4S] cluster</name>
        <dbReference type="ChEBI" id="CHEBI:49883"/>
        <label>3</label>
    </ligand>
</feature>
<feature type="binding site" evidence="10">
    <location>
        <position position="52"/>
    </location>
    <ligand>
        <name>[4Fe-4S] cluster</name>
        <dbReference type="ChEBI" id="CHEBI:49883"/>
        <label>1</label>
    </ligand>
</feature>
<dbReference type="PROSITE" id="PS51379">
    <property type="entry name" value="4FE4S_FER_2"/>
    <property type="match status" value="3"/>
</dbReference>
<evidence type="ECO:0000256" key="7">
    <source>
        <dbReference type="ARBA" id="ARBA00023004"/>
    </source>
</evidence>
<evidence type="ECO:0000256" key="1">
    <source>
        <dbReference type="ARBA" id="ARBA00022448"/>
    </source>
</evidence>
<comment type="subcellular location">
    <subcellularLocation>
        <location evidence="10">Cell membrane</location>
    </subcellularLocation>
</comment>
<keyword evidence="6 10" id="KW-0249">Electron transport</keyword>
<feature type="domain" description="4Fe-4S ferredoxin-type" evidence="12">
    <location>
        <begin position="207"/>
        <end position="238"/>
    </location>
</feature>
<dbReference type="eggNOG" id="COG2878">
    <property type="taxonomic scope" value="Bacteria"/>
</dbReference>
<dbReference type="eggNOG" id="COG2768">
    <property type="taxonomic scope" value="Bacteria"/>
</dbReference>
<keyword evidence="4 10" id="KW-0677">Repeat</keyword>
<feature type="binding site" evidence="10">
    <location>
        <position position="184"/>
    </location>
    <ligand>
        <name>[4Fe-4S] cluster</name>
        <dbReference type="ChEBI" id="CHEBI:49883"/>
        <label>2</label>
    </ligand>
</feature>
<feature type="domain" description="4Fe-4S ferredoxin-type" evidence="12">
    <location>
        <begin position="239"/>
        <end position="266"/>
    </location>
</feature>
<evidence type="ECO:0000256" key="4">
    <source>
        <dbReference type="ARBA" id="ARBA00022737"/>
    </source>
</evidence>
<evidence type="ECO:0000256" key="10">
    <source>
        <dbReference type="HAMAP-Rule" id="MF_00463"/>
    </source>
</evidence>
<sequence length="266" mass="27226">MISGILIATCVVAGVGIVIVIGIILGIADMKLHVDVDEKEAAILEALPGNNCGGCGYPGCSGCAAAIAKGEAAVNQCPVGGAPVAATISEIMGVEASDSKRMVAFVHCGGDCENAQQQYEYNGVADCRLQMQAPGAGSKTCSYGCLGGGSCVSVCQFDAIHVVNGIAVVDKDECKACGKCIDICPRHLIDLIPYDAQESVACKSQDMGKLVNGYCKVGCIACHICEKNCPAGAITVENNVASIDQEKCTHCGTCVSKCPKKAIQAV</sequence>
<feature type="binding site" evidence="10">
    <location>
        <position position="60"/>
    </location>
    <ligand>
        <name>[4Fe-4S] cluster</name>
        <dbReference type="ChEBI" id="CHEBI:49883"/>
        <label>1</label>
    </ligand>
</feature>
<dbReference type="InterPro" id="IPR017896">
    <property type="entry name" value="4Fe4S_Fe-S-bd"/>
</dbReference>
<feature type="binding site" evidence="10">
    <location>
        <position position="145"/>
    </location>
    <ligand>
        <name>[4Fe-4S] cluster</name>
        <dbReference type="ChEBI" id="CHEBI:49883"/>
        <label>2</label>
    </ligand>
</feature>
<dbReference type="Proteomes" id="UP000001299">
    <property type="component" value="Chromosome 1"/>
</dbReference>
<dbReference type="PROSITE" id="PS51656">
    <property type="entry name" value="4FE4S"/>
    <property type="match status" value="1"/>
</dbReference>
<evidence type="ECO:0000256" key="2">
    <source>
        <dbReference type="ARBA" id="ARBA00022485"/>
    </source>
</evidence>
<feature type="binding site" evidence="10">
    <location>
        <position position="141"/>
    </location>
    <ligand>
        <name>[4Fe-4S] cluster</name>
        <dbReference type="ChEBI" id="CHEBI:49883"/>
        <label>2</label>
    </ligand>
</feature>
<keyword evidence="11" id="KW-1133">Transmembrane helix</keyword>
<dbReference type="GO" id="GO:0009055">
    <property type="term" value="F:electron transfer activity"/>
    <property type="evidence" value="ECO:0007669"/>
    <property type="project" value="InterPro"/>
</dbReference>
<comment type="caution">
    <text evidence="10">Lacks conserved residue(s) required for the propagation of feature annotation.</text>
</comment>